<dbReference type="Gramene" id="rna-CFP56_05447">
    <property type="protein sequence ID" value="cds-POE97452.1"/>
    <property type="gene ID" value="gene-CFP56_05447"/>
</dbReference>
<comment type="caution">
    <text evidence="2">The sequence shown here is derived from an EMBL/GenBank/DDBJ whole genome shotgun (WGS) entry which is preliminary data.</text>
</comment>
<reference evidence="2 3" key="1">
    <citation type="journal article" date="2018" name="Sci. Data">
        <title>The draft genome sequence of cork oak.</title>
        <authorList>
            <person name="Ramos A.M."/>
            <person name="Usie A."/>
            <person name="Barbosa P."/>
            <person name="Barros P.M."/>
            <person name="Capote T."/>
            <person name="Chaves I."/>
            <person name="Simoes F."/>
            <person name="Abreu I."/>
            <person name="Carrasquinho I."/>
            <person name="Faro C."/>
            <person name="Guimaraes J.B."/>
            <person name="Mendonca D."/>
            <person name="Nobrega F."/>
            <person name="Rodrigues L."/>
            <person name="Saibo N.J.M."/>
            <person name="Varela M.C."/>
            <person name="Egas C."/>
            <person name="Matos J."/>
            <person name="Miguel C.M."/>
            <person name="Oliveira M.M."/>
            <person name="Ricardo C.P."/>
            <person name="Goncalves S."/>
        </authorList>
    </citation>
    <scope>NUCLEOTIDE SEQUENCE [LARGE SCALE GENOMIC DNA]</scope>
    <source>
        <strain evidence="3">cv. HL8</strain>
    </source>
</reference>
<gene>
    <name evidence="2" type="ORF">CFP56_015141</name>
</gene>
<protein>
    <submittedName>
        <fullName evidence="2">Uncharacterized protein</fullName>
    </submittedName>
</protein>
<accession>A0AAW0KU88</accession>
<dbReference type="PANTHER" id="PTHR37769:SF1">
    <property type="entry name" value="OS08G0243900 PROTEIN"/>
    <property type="match status" value="1"/>
</dbReference>
<organism evidence="2 3">
    <name type="scientific">Quercus suber</name>
    <name type="common">Cork oak</name>
    <dbReference type="NCBI Taxonomy" id="58331"/>
    <lineage>
        <taxon>Eukaryota</taxon>
        <taxon>Viridiplantae</taxon>
        <taxon>Streptophyta</taxon>
        <taxon>Embryophyta</taxon>
        <taxon>Tracheophyta</taxon>
        <taxon>Spermatophyta</taxon>
        <taxon>Magnoliopsida</taxon>
        <taxon>eudicotyledons</taxon>
        <taxon>Gunneridae</taxon>
        <taxon>Pentapetalae</taxon>
        <taxon>rosids</taxon>
        <taxon>fabids</taxon>
        <taxon>Fagales</taxon>
        <taxon>Fagaceae</taxon>
        <taxon>Quercus</taxon>
    </lineage>
</organism>
<dbReference type="Gramene" id="rna-CFP56_28301">
    <property type="protein sequence ID" value="cds-POE66878.1"/>
    <property type="gene ID" value="gene-CFP56_28301"/>
</dbReference>
<proteinExistence type="predicted"/>
<keyword evidence="1" id="KW-0812">Transmembrane</keyword>
<sequence length="85" mass="8886">MSCLALSLQPANGSDADADSIASLGDDPLTASSGQLIVGVESWYCVVYCLVNLIYVLGITTADQDEDKSSVNVFTDVLVSLTLGR</sequence>
<evidence type="ECO:0000313" key="2">
    <source>
        <dbReference type="EMBL" id="KAK7841596.1"/>
    </source>
</evidence>
<keyword evidence="1" id="KW-0472">Membrane</keyword>
<keyword evidence="1" id="KW-1133">Transmembrane helix</keyword>
<evidence type="ECO:0000313" key="3">
    <source>
        <dbReference type="Proteomes" id="UP000237347"/>
    </source>
</evidence>
<dbReference type="EMBL" id="PKMF04000238">
    <property type="protein sequence ID" value="KAK7841596.1"/>
    <property type="molecule type" value="Genomic_DNA"/>
</dbReference>
<dbReference type="AlphaFoldDB" id="A0AAW0KU88"/>
<name>A0AAW0KU88_QUESU</name>
<keyword evidence="3" id="KW-1185">Reference proteome</keyword>
<dbReference type="Proteomes" id="UP000237347">
    <property type="component" value="Unassembled WGS sequence"/>
</dbReference>
<evidence type="ECO:0000256" key="1">
    <source>
        <dbReference type="SAM" id="Phobius"/>
    </source>
</evidence>
<dbReference type="PANTHER" id="PTHR37769">
    <property type="entry name" value="OS08G0243900 PROTEIN"/>
    <property type="match status" value="1"/>
</dbReference>
<feature type="transmembrane region" description="Helical" evidence="1">
    <location>
        <begin position="37"/>
        <end position="58"/>
    </location>
</feature>